<evidence type="ECO:0000313" key="2">
    <source>
        <dbReference type="Proteomes" id="UP000821845"/>
    </source>
</evidence>
<protein>
    <submittedName>
        <fullName evidence="1">Uncharacterized protein</fullName>
    </submittedName>
</protein>
<gene>
    <name evidence="1" type="ORF">HPB50_024472</name>
</gene>
<dbReference type="Proteomes" id="UP000821845">
    <property type="component" value="Chromosome 10"/>
</dbReference>
<keyword evidence="2" id="KW-1185">Reference proteome</keyword>
<accession>A0ACB7T9F3</accession>
<sequence length="255" mass="27422">MGTVEAILDRAKAAITEFLQLPNRGSQQAPRCKCCERGCRAAYNPEVWTSRRQFLQRHLEVEHGAHIRSTVNICTICEKLPPLPHIAICPSSFLTLRGLMNHEQRHRREAALQARQATTSATPRSPNGFEPPPSSTQGASSAVPSRPAPSPPQSQTPEARPPLSSPGFVSEEPAALPGEAADVQDLPADPPVVLEGGMGSPVVPADEETPDEGPLDERLPTPDTSGTFTEQHMSPASGMQHPTLRFEPATAPETM</sequence>
<dbReference type="EMBL" id="CM023490">
    <property type="protein sequence ID" value="KAH6943570.1"/>
    <property type="molecule type" value="Genomic_DNA"/>
</dbReference>
<comment type="caution">
    <text evidence="1">The sequence shown here is derived from an EMBL/GenBank/DDBJ whole genome shotgun (WGS) entry which is preliminary data.</text>
</comment>
<proteinExistence type="predicted"/>
<evidence type="ECO:0000313" key="1">
    <source>
        <dbReference type="EMBL" id="KAH6943570.1"/>
    </source>
</evidence>
<reference evidence="1" key="1">
    <citation type="submission" date="2020-05" db="EMBL/GenBank/DDBJ databases">
        <title>Large-scale comparative analyses of tick genomes elucidate their genetic diversity and vector capacities.</title>
        <authorList>
            <person name="Jia N."/>
            <person name="Wang J."/>
            <person name="Shi W."/>
            <person name="Du L."/>
            <person name="Sun Y."/>
            <person name="Zhan W."/>
            <person name="Jiang J."/>
            <person name="Wang Q."/>
            <person name="Zhang B."/>
            <person name="Ji P."/>
            <person name="Sakyi L.B."/>
            <person name="Cui X."/>
            <person name="Yuan T."/>
            <person name="Jiang B."/>
            <person name="Yang W."/>
            <person name="Lam T.T.-Y."/>
            <person name="Chang Q."/>
            <person name="Ding S."/>
            <person name="Wang X."/>
            <person name="Zhu J."/>
            <person name="Ruan X."/>
            <person name="Zhao L."/>
            <person name="Wei J."/>
            <person name="Que T."/>
            <person name="Du C."/>
            <person name="Cheng J."/>
            <person name="Dai P."/>
            <person name="Han X."/>
            <person name="Huang E."/>
            <person name="Gao Y."/>
            <person name="Liu J."/>
            <person name="Shao H."/>
            <person name="Ye R."/>
            <person name="Li L."/>
            <person name="Wei W."/>
            <person name="Wang X."/>
            <person name="Wang C."/>
            <person name="Yang T."/>
            <person name="Huo Q."/>
            <person name="Li W."/>
            <person name="Guo W."/>
            <person name="Chen H."/>
            <person name="Zhou L."/>
            <person name="Ni X."/>
            <person name="Tian J."/>
            <person name="Zhou Y."/>
            <person name="Sheng Y."/>
            <person name="Liu T."/>
            <person name="Pan Y."/>
            <person name="Xia L."/>
            <person name="Li J."/>
            <person name="Zhao F."/>
            <person name="Cao W."/>
        </authorList>
    </citation>
    <scope>NUCLEOTIDE SEQUENCE</scope>
    <source>
        <strain evidence="1">Hyas-2018</strain>
    </source>
</reference>
<name>A0ACB7T9F3_HYAAI</name>
<organism evidence="1 2">
    <name type="scientific">Hyalomma asiaticum</name>
    <name type="common">Tick</name>
    <dbReference type="NCBI Taxonomy" id="266040"/>
    <lineage>
        <taxon>Eukaryota</taxon>
        <taxon>Metazoa</taxon>
        <taxon>Ecdysozoa</taxon>
        <taxon>Arthropoda</taxon>
        <taxon>Chelicerata</taxon>
        <taxon>Arachnida</taxon>
        <taxon>Acari</taxon>
        <taxon>Parasitiformes</taxon>
        <taxon>Ixodida</taxon>
        <taxon>Ixodoidea</taxon>
        <taxon>Ixodidae</taxon>
        <taxon>Hyalomminae</taxon>
        <taxon>Hyalomma</taxon>
    </lineage>
</organism>